<keyword evidence="1" id="KW-0732">Signal</keyword>
<proteinExistence type="predicted"/>
<comment type="caution">
    <text evidence="2">The sequence shown here is derived from an EMBL/GenBank/DDBJ whole genome shotgun (WGS) entry which is preliminary data.</text>
</comment>
<dbReference type="EMBL" id="JACIEN010000001">
    <property type="protein sequence ID" value="MBB4016563.1"/>
    <property type="molecule type" value="Genomic_DNA"/>
</dbReference>
<reference evidence="2 3" key="1">
    <citation type="submission" date="2020-08" db="EMBL/GenBank/DDBJ databases">
        <title>Genomic Encyclopedia of Type Strains, Phase IV (KMG-IV): sequencing the most valuable type-strain genomes for metagenomic binning, comparative biology and taxonomic classification.</title>
        <authorList>
            <person name="Goeker M."/>
        </authorList>
    </citation>
    <scope>NUCLEOTIDE SEQUENCE [LARGE SCALE GENOMIC DNA]</scope>
    <source>
        <strain evidence="2 3">DSM 103737</strain>
    </source>
</reference>
<dbReference type="AlphaFoldDB" id="A0A840BVG4"/>
<gene>
    <name evidence="2" type="ORF">GGR16_001569</name>
</gene>
<feature type="signal peptide" evidence="1">
    <location>
        <begin position="1"/>
        <end position="29"/>
    </location>
</feature>
<name>A0A840BVG4_9HYPH</name>
<keyword evidence="3" id="KW-1185">Reference proteome</keyword>
<organism evidence="2 3">
    <name type="scientific">Chelatococcus caeni</name>
    <dbReference type="NCBI Taxonomy" id="1348468"/>
    <lineage>
        <taxon>Bacteria</taxon>
        <taxon>Pseudomonadati</taxon>
        <taxon>Pseudomonadota</taxon>
        <taxon>Alphaproteobacteria</taxon>
        <taxon>Hyphomicrobiales</taxon>
        <taxon>Chelatococcaceae</taxon>
        <taxon>Chelatococcus</taxon>
    </lineage>
</organism>
<evidence type="ECO:0000313" key="3">
    <source>
        <dbReference type="Proteomes" id="UP000577362"/>
    </source>
</evidence>
<evidence type="ECO:0000313" key="2">
    <source>
        <dbReference type="EMBL" id="MBB4016563.1"/>
    </source>
</evidence>
<dbReference type="RefSeq" id="WP_019401436.1">
    <property type="nucleotide sequence ID" value="NZ_JACIEN010000001.1"/>
</dbReference>
<dbReference type="Proteomes" id="UP000577362">
    <property type="component" value="Unassembled WGS sequence"/>
</dbReference>
<sequence>MKEAIVRFATVSGAFVLVAVMAAALPALASGTTAPLPPPDPTAANLSPAQIRERAYDACLVTQAKIMATPRETLREPCRCYARRTIAAMTQDEITAFRQTGYFNDSARGKALEALDACNLRRPI</sequence>
<protein>
    <submittedName>
        <fullName evidence="2">Putative metal-binding protein</fullName>
    </submittedName>
</protein>
<feature type="chain" id="PRO_5032863103" evidence="1">
    <location>
        <begin position="30"/>
        <end position="124"/>
    </location>
</feature>
<accession>A0A840BVG4</accession>
<evidence type="ECO:0000256" key="1">
    <source>
        <dbReference type="SAM" id="SignalP"/>
    </source>
</evidence>